<proteinExistence type="predicted"/>
<evidence type="ECO:0000313" key="1">
    <source>
        <dbReference type="EMBL" id="CCC46802.1"/>
    </source>
</evidence>
<name>G0TS76_TRYVY</name>
<sequence>MVCHYTQQRKSLVVSATGALRHQMHRELTICTSPLNRKDTTAVSYFYAPWDVLHTEWRSRDLSHSYMGSYCRICILDFRTVNVVLTFAIPLDRLSTLCANTLELFTLLRLSAKVANIANSSCAKSAANESVR</sequence>
<protein>
    <submittedName>
        <fullName evidence="1">Uncharacterized protein</fullName>
    </submittedName>
</protein>
<gene>
    <name evidence="1" type="ORF">TVY486_0202130</name>
</gene>
<reference evidence="1" key="1">
    <citation type="journal article" date="2012" name="Proc. Natl. Acad. Sci. U.S.A.">
        <title>Antigenic diversity is generated by distinct evolutionary mechanisms in African trypanosome species.</title>
        <authorList>
            <person name="Jackson A.P."/>
            <person name="Berry A."/>
            <person name="Aslett M."/>
            <person name="Allison H.C."/>
            <person name="Burton P."/>
            <person name="Vavrova-Anderson J."/>
            <person name="Brown R."/>
            <person name="Browne H."/>
            <person name="Corton N."/>
            <person name="Hauser H."/>
            <person name="Gamble J."/>
            <person name="Gilderthorp R."/>
            <person name="Marcello L."/>
            <person name="McQuillan J."/>
            <person name="Otto T.D."/>
            <person name="Quail M.A."/>
            <person name="Sanders M.J."/>
            <person name="van Tonder A."/>
            <person name="Ginger M.L."/>
            <person name="Field M.C."/>
            <person name="Barry J.D."/>
            <person name="Hertz-Fowler C."/>
            <person name="Berriman M."/>
        </authorList>
    </citation>
    <scope>NUCLEOTIDE SEQUENCE</scope>
    <source>
        <strain evidence="1">Y486</strain>
    </source>
</reference>
<dbReference type="AlphaFoldDB" id="G0TS76"/>
<organism evidence="1">
    <name type="scientific">Trypanosoma vivax (strain Y486)</name>
    <dbReference type="NCBI Taxonomy" id="1055687"/>
    <lineage>
        <taxon>Eukaryota</taxon>
        <taxon>Discoba</taxon>
        <taxon>Euglenozoa</taxon>
        <taxon>Kinetoplastea</taxon>
        <taxon>Metakinetoplastina</taxon>
        <taxon>Trypanosomatida</taxon>
        <taxon>Trypanosomatidae</taxon>
        <taxon>Trypanosoma</taxon>
        <taxon>Duttonella</taxon>
    </lineage>
</organism>
<dbReference type="VEuPathDB" id="TriTrypDB:TvY486_0202130"/>
<dbReference type="EMBL" id="HE573018">
    <property type="protein sequence ID" value="CCC46802.1"/>
    <property type="molecule type" value="Genomic_DNA"/>
</dbReference>
<accession>G0TS76</accession>